<evidence type="ECO:0000256" key="6">
    <source>
        <dbReference type="SAM" id="MobiDB-lite"/>
    </source>
</evidence>
<evidence type="ECO:0000256" key="1">
    <source>
        <dbReference type="ARBA" id="ARBA00004196"/>
    </source>
</evidence>
<evidence type="ECO:0000256" key="2">
    <source>
        <dbReference type="ARBA" id="ARBA00004370"/>
    </source>
</evidence>
<dbReference type="InterPro" id="IPR001611">
    <property type="entry name" value="Leu-rich_rpt"/>
</dbReference>
<evidence type="ECO:0000256" key="4">
    <source>
        <dbReference type="ARBA" id="ARBA00022737"/>
    </source>
</evidence>
<gene>
    <name evidence="8" type="ORF">GBAR_LOCUS17934</name>
</gene>
<dbReference type="InterPro" id="IPR025230">
    <property type="entry name" value="DUF4172"/>
</dbReference>
<dbReference type="EMBL" id="CASHTH010002552">
    <property type="protein sequence ID" value="CAI8031599.1"/>
    <property type="molecule type" value="Genomic_DNA"/>
</dbReference>
<dbReference type="PROSITE" id="PS51450">
    <property type="entry name" value="LRR"/>
    <property type="match status" value="1"/>
</dbReference>
<dbReference type="Pfam" id="PF13855">
    <property type="entry name" value="LRR_8"/>
    <property type="match status" value="1"/>
</dbReference>
<proteinExistence type="predicted"/>
<dbReference type="Proteomes" id="UP001174909">
    <property type="component" value="Unassembled WGS sequence"/>
</dbReference>
<evidence type="ECO:0000313" key="8">
    <source>
        <dbReference type="EMBL" id="CAI8031599.1"/>
    </source>
</evidence>
<accession>A0AA35WSW5</accession>
<dbReference type="GO" id="GO:0016301">
    <property type="term" value="F:kinase activity"/>
    <property type="evidence" value="ECO:0007669"/>
    <property type="project" value="UniProtKB-KW"/>
</dbReference>
<dbReference type="SUPFAM" id="SSF52058">
    <property type="entry name" value="L domain-like"/>
    <property type="match status" value="1"/>
</dbReference>
<keyword evidence="3" id="KW-0732">Signal</keyword>
<dbReference type="FunFam" id="3.80.10.10:FF:000400">
    <property type="entry name" value="Nuclear pore complex protein NUP107"/>
    <property type="match status" value="1"/>
</dbReference>
<dbReference type="GO" id="GO:0016020">
    <property type="term" value="C:membrane"/>
    <property type="evidence" value="ECO:0007669"/>
    <property type="project" value="UniProtKB-SubCell"/>
</dbReference>
<feature type="domain" description="DUF4172" evidence="7">
    <location>
        <begin position="463"/>
        <end position="534"/>
    </location>
</feature>
<evidence type="ECO:0000256" key="5">
    <source>
        <dbReference type="ARBA" id="ARBA00023136"/>
    </source>
</evidence>
<comment type="subcellular location">
    <subcellularLocation>
        <location evidence="1">Cell envelope</location>
    </subcellularLocation>
    <subcellularLocation>
        <location evidence="2">Membrane</location>
    </subcellularLocation>
</comment>
<organism evidence="8 9">
    <name type="scientific">Geodia barretti</name>
    <name type="common">Barrett's horny sponge</name>
    <dbReference type="NCBI Taxonomy" id="519541"/>
    <lineage>
        <taxon>Eukaryota</taxon>
        <taxon>Metazoa</taxon>
        <taxon>Porifera</taxon>
        <taxon>Demospongiae</taxon>
        <taxon>Heteroscleromorpha</taxon>
        <taxon>Tetractinellida</taxon>
        <taxon>Astrophorina</taxon>
        <taxon>Geodiidae</taxon>
        <taxon>Geodia</taxon>
    </lineage>
</organism>
<sequence>MENGQVYWFIAIAGRNLDGQQEWSLWSNWARAQPSGALSTEKAALVALYIATAGSNWIISANWLSDAPIGQWYGVTSDDHGRVVRLALAGNGLIGEIPPELVSLTNVTSLDLGRNGLTGNIPAGLSTLANLSILDLSDNQLTGEIPEALASLNSLTSLKLSRNFFTGCVPSRLRSIADNDLSELGLPVCDATTLPGAETIDFGTLENARYLERQMPRAAAAIKALPWVSDGIAASEKAAVQRLLYVAPFYPEVFNILIQWPWLRDGVNDVELSAINGIHAIAYYNEGIAVQFVQLPWLADGVSPMEGSAVRHISIIAQIDPTAAGRIIKMPFLATIDPPDVTALLSLTRLAHVAPQRFQYVMSHPALSAGITDDLARIVALLHGVNETNPSLIETLLDPDRVTVEERPVHLPLSGRVDLAIIRTRAGAELSMDLLEHSVQSAEALIGEPLPTNYVALLFENAKLRWSADALATLLAECRYRQGRFLGSLADLGFPALEIPALQTLVDEVVKTSEIEGEILDAAEVRSSLASRLGAPHGGVPVVDRRVDGVVVMMLDATAGFAAPLTDERLFGWHAGLFPTGWSGHSRITVGQWRPVGSGPMRVVSAGRFGREVVHFEAPAAERLPDEMTAFLDWFNGPSPDDPVSTGWPGSPLVRDDPPV</sequence>
<name>A0AA35WSW5_GEOBA</name>
<dbReference type="InterPro" id="IPR032675">
    <property type="entry name" value="LRR_dom_sf"/>
</dbReference>
<evidence type="ECO:0000259" key="7">
    <source>
        <dbReference type="Pfam" id="PF13776"/>
    </source>
</evidence>
<dbReference type="AlphaFoldDB" id="A0AA35WSW5"/>
<dbReference type="SUPFAM" id="SSF140931">
    <property type="entry name" value="Fic-like"/>
    <property type="match status" value="1"/>
</dbReference>
<dbReference type="Pfam" id="PF13776">
    <property type="entry name" value="DUF4172"/>
    <property type="match status" value="1"/>
</dbReference>
<dbReference type="Gene3D" id="3.80.10.10">
    <property type="entry name" value="Ribonuclease Inhibitor"/>
    <property type="match status" value="1"/>
</dbReference>
<dbReference type="PANTHER" id="PTHR48059:SF38">
    <property type="entry name" value="OS04G0534166 PROTEIN"/>
    <property type="match status" value="1"/>
</dbReference>
<keyword evidence="8" id="KW-0808">Transferase</keyword>
<keyword evidence="5" id="KW-0472">Membrane</keyword>
<evidence type="ECO:0000313" key="9">
    <source>
        <dbReference type="Proteomes" id="UP001174909"/>
    </source>
</evidence>
<dbReference type="InterPro" id="IPR051848">
    <property type="entry name" value="PGIP"/>
</dbReference>
<dbReference type="InterPro" id="IPR036597">
    <property type="entry name" value="Fido-like_dom_sf"/>
</dbReference>
<keyword evidence="8" id="KW-0675">Receptor</keyword>
<keyword evidence="9" id="KW-1185">Reference proteome</keyword>
<keyword evidence="8" id="KW-0418">Kinase</keyword>
<comment type="caution">
    <text evidence="8">The sequence shown here is derived from an EMBL/GenBank/DDBJ whole genome shotgun (WGS) entry which is preliminary data.</text>
</comment>
<reference evidence="8" key="1">
    <citation type="submission" date="2023-03" db="EMBL/GenBank/DDBJ databases">
        <authorList>
            <person name="Steffen K."/>
            <person name="Cardenas P."/>
        </authorList>
    </citation>
    <scope>NUCLEOTIDE SEQUENCE</scope>
</reference>
<evidence type="ECO:0000256" key="3">
    <source>
        <dbReference type="ARBA" id="ARBA00022729"/>
    </source>
</evidence>
<dbReference type="PANTHER" id="PTHR48059">
    <property type="entry name" value="POLYGALACTURONASE INHIBITOR 1"/>
    <property type="match status" value="1"/>
</dbReference>
<protein>
    <submittedName>
        <fullName evidence="8">Probable leucine-rich repeat receptor-like protein kinase At5g49770</fullName>
    </submittedName>
</protein>
<dbReference type="Gene3D" id="1.10.3290.10">
    <property type="entry name" value="Fido-like domain"/>
    <property type="match status" value="1"/>
</dbReference>
<keyword evidence="4" id="KW-0677">Repeat</keyword>
<feature type="region of interest" description="Disordered" evidence="6">
    <location>
        <begin position="641"/>
        <end position="660"/>
    </location>
</feature>